<evidence type="ECO:0000256" key="1">
    <source>
        <dbReference type="SAM" id="Phobius"/>
    </source>
</evidence>
<keyword evidence="4" id="KW-1185">Reference proteome</keyword>
<keyword evidence="1" id="KW-1133">Transmembrane helix</keyword>
<feature type="transmembrane region" description="Helical" evidence="1">
    <location>
        <begin position="22"/>
        <end position="44"/>
    </location>
</feature>
<gene>
    <name evidence="3" type="ORF">HUK82_13475</name>
</gene>
<keyword evidence="1" id="KW-0472">Membrane</keyword>
<dbReference type="InterPro" id="IPR003399">
    <property type="entry name" value="Mce/MlaD"/>
</dbReference>
<dbReference type="InterPro" id="IPR052336">
    <property type="entry name" value="MlaD_Phospholipid_Transporter"/>
</dbReference>
<keyword evidence="1" id="KW-0812">Transmembrane</keyword>
<dbReference type="PANTHER" id="PTHR33371:SF4">
    <property type="entry name" value="INTERMEMBRANE PHOSPHOLIPID TRANSPORT SYSTEM BINDING PROTEIN MLAD"/>
    <property type="match status" value="1"/>
</dbReference>
<dbReference type="PANTHER" id="PTHR33371">
    <property type="entry name" value="INTERMEMBRANE PHOSPHOLIPID TRANSPORT SYSTEM BINDING PROTEIN MLAD-RELATED"/>
    <property type="match status" value="1"/>
</dbReference>
<proteinExistence type="predicted"/>
<feature type="domain" description="Mce/MlaD" evidence="2">
    <location>
        <begin position="63"/>
        <end position="132"/>
    </location>
</feature>
<dbReference type="Proteomes" id="UP000585665">
    <property type="component" value="Unassembled WGS sequence"/>
</dbReference>
<evidence type="ECO:0000259" key="2">
    <source>
        <dbReference type="Pfam" id="PF02470"/>
    </source>
</evidence>
<name>A0A850PBT7_9PROT</name>
<comment type="caution">
    <text evidence="3">The sequence shown here is derived from an EMBL/GenBank/DDBJ whole genome shotgun (WGS) entry which is preliminary data.</text>
</comment>
<protein>
    <submittedName>
        <fullName evidence="3">MCE family protein</fullName>
    </submittedName>
</protein>
<reference evidence="3 4" key="1">
    <citation type="submission" date="2020-06" db="EMBL/GenBank/DDBJ databases">
        <title>Description of novel acetic acid bacteria.</title>
        <authorList>
            <person name="Sombolestani A."/>
        </authorList>
    </citation>
    <scope>NUCLEOTIDE SEQUENCE [LARGE SCALE GENOMIC DNA]</scope>
    <source>
        <strain evidence="3 4">LMG 27010</strain>
    </source>
</reference>
<dbReference type="AlphaFoldDB" id="A0A850PBT7"/>
<dbReference type="Pfam" id="PF02470">
    <property type="entry name" value="MlaD"/>
    <property type="match status" value="1"/>
</dbReference>
<dbReference type="RefSeq" id="WP_176614452.1">
    <property type="nucleotide sequence ID" value="NZ_JABXXR010000146.1"/>
</dbReference>
<dbReference type="EMBL" id="JABXXR010000146">
    <property type="protein sequence ID" value="NVN41564.1"/>
    <property type="molecule type" value="Genomic_DNA"/>
</dbReference>
<sequence>MFHWRSGSSARPLTRLRYADEWVGALVLLAVVVLVVAIVEAGFLKNWLTPPARLRIILPENGVAGLAVGDDVETMGIRAGSIRRIRLNDNGAMYAIAEIDPDLRQFVRRDSTAVIRRRFVVAGASYIELSRGKGEAMDWEYAALNASVEPNPADMITATVADIRNQTLPILANANHMMAQLDTTVTEIHAGKGNIGQLLEDDHLIRQAEQMVATLDATVAKLQPIETQVSGVLTKADGTMGNLRAASADLKKASPKIPGMTADLARTAAELPPMITEARALSQSLRSLSDQLRGLWLLGGGGQPHQPATRLPPDRVQP</sequence>
<organism evidence="3 4">
    <name type="scientific">Ameyamaea chiangmaiensis</name>
    <dbReference type="NCBI Taxonomy" id="442969"/>
    <lineage>
        <taxon>Bacteria</taxon>
        <taxon>Pseudomonadati</taxon>
        <taxon>Pseudomonadota</taxon>
        <taxon>Alphaproteobacteria</taxon>
        <taxon>Acetobacterales</taxon>
        <taxon>Acetobacteraceae</taxon>
        <taxon>Ameyamaea</taxon>
    </lineage>
</organism>
<evidence type="ECO:0000313" key="3">
    <source>
        <dbReference type="EMBL" id="NVN41564.1"/>
    </source>
</evidence>
<evidence type="ECO:0000313" key="4">
    <source>
        <dbReference type="Proteomes" id="UP000585665"/>
    </source>
</evidence>
<accession>A0A850PBT7</accession>